<protein>
    <submittedName>
        <fullName evidence="3">Uncharacterized protein</fullName>
    </submittedName>
</protein>
<keyword evidence="2" id="KW-1133">Transmembrane helix</keyword>
<reference evidence="3 4" key="1">
    <citation type="submission" date="2021-06" db="EMBL/GenBank/DDBJ databases">
        <title>Caerostris darwini draft genome.</title>
        <authorList>
            <person name="Kono N."/>
            <person name="Arakawa K."/>
        </authorList>
    </citation>
    <scope>NUCLEOTIDE SEQUENCE [LARGE SCALE GENOMIC DNA]</scope>
</reference>
<keyword evidence="4" id="KW-1185">Reference proteome</keyword>
<evidence type="ECO:0000313" key="4">
    <source>
        <dbReference type="Proteomes" id="UP001054837"/>
    </source>
</evidence>
<evidence type="ECO:0000313" key="3">
    <source>
        <dbReference type="EMBL" id="GIY46844.1"/>
    </source>
</evidence>
<sequence>MKKRLKGNVARKGGQKMRQHQKNNFCAPPHLIVAQIDYARTKAFTLMPAAPVVFWAVIINSTVIFHARMKHESFVLARSAFLPFAIRLPKLWKKI</sequence>
<dbReference type="EMBL" id="BPLQ01009827">
    <property type="protein sequence ID" value="GIY46844.1"/>
    <property type="molecule type" value="Genomic_DNA"/>
</dbReference>
<feature type="region of interest" description="Disordered" evidence="1">
    <location>
        <begin position="1"/>
        <end position="21"/>
    </location>
</feature>
<evidence type="ECO:0000256" key="2">
    <source>
        <dbReference type="SAM" id="Phobius"/>
    </source>
</evidence>
<proteinExistence type="predicted"/>
<keyword evidence="2" id="KW-0812">Transmembrane</keyword>
<keyword evidence="2" id="KW-0472">Membrane</keyword>
<evidence type="ECO:0000256" key="1">
    <source>
        <dbReference type="SAM" id="MobiDB-lite"/>
    </source>
</evidence>
<dbReference type="AlphaFoldDB" id="A0AAV4TM90"/>
<gene>
    <name evidence="3" type="ORF">CDAR_586641</name>
</gene>
<name>A0AAV4TM90_9ARAC</name>
<dbReference type="Proteomes" id="UP001054837">
    <property type="component" value="Unassembled WGS sequence"/>
</dbReference>
<accession>A0AAV4TM90</accession>
<feature type="transmembrane region" description="Helical" evidence="2">
    <location>
        <begin position="44"/>
        <end position="67"/>
    </location>
</feature>
<comment type="caution">
    <text evidence="3">The sequence shown here is derived from an EMBL/GenBank/DDBJ whole genome shotgun (WGS) entry which is preliminary data.</text>
</comment>
<organism evidence="3 4">
    <name type="scientific">Caerostris darwini</name>
    <dbReference type="NCBI Taxonomy" id="1538125"/>
    <lineage>
        <taxon>Eukaryota</taxon>
        <taxon>Metazoa</taxon>
        <taxon>Ecdysozoa</taxon>
        <taxon>Arthropoda</taxon>
        <taxon>Chelicerata</taxon>
        <taxon>Arachnida</taxon>
        <taxon>Araneae</taxon>
        <taxon>Araneomorphae</taxon>
        <taxon>Entelegynae</taxon>
        <taxon>Araneoidea</taxon>
        <taxon>Araneidae</taxon>
        <taxon>Caerostris</taxon>
    </lineage>
</organism>